<dbReference type="GO" id="GO:0005525">
    <property type="term" value="F:GTP binding"/>
    <property type="evidence" value="ECO:0007669"/>
    <property type="project" value="UniProtKB-KW"/>
</dbReference>
<dbReference type="GO" id="GO:0051604">
    <property type="term" value="P:protein maturation"/>
    <property type="evidence" value="ECO:0007669"/>
    <property type="project" value="InterPro"/>
</dbReference>
<comment type="similarity">
    <text evidence="1">Belongs to the SIMIBI class G3E GTPase family. HypB/HupM subfamily.</text>
</comment>
<keyword evidence="6" id="KW-0862">Zinc</keyword>
<evidence type="ECO:0000259" key="9">
    <source>
        <dbReference type="Pfam" id="PF02492"/>
    </source>
</evidence>
<feature type="region of interest" description="Disordered" evidence="8">
    <location>
        <begin position="19"/>
        <end position="54"/>
    </location>
</feature>
<gene>
    <name evidence="10" type="primary">hypB</name>
    <name evidence="10" type="ORF">HH308_16445</name>
</gene>
<dbReference type="Pfam" id="PF02492">
    <property type="entry name" value="cobW"/>
    <property type="match status" value="1"/>
</dbReference>
<reference evidence="10 11" key="1">
    <citation type="submission" date="2020-04" db="EMBL/GenBank/DDBJ databases">
        <title>Gordonia sp. nov. TBRC 11910.</title>
        <authorList>
            <person name="Suriyachadkun C."/>
        </authorList>
    </citation>
    <scope>NUCLEOTIDE SEQUENCE [LARGE SCALE GENOMIC DNA]</scope>
    <source>
        <strain evidence="10 11">TBRC 11910</strain>
    </source>
</reference>
<dbReference type="InterPro" id="IPR004392">
    <property type="entry name" value="Hyd_mat_HypB"/>
</dbReference>
<dbReference type="NCBIfam" id="TIGR00073">
    <property type="entry name" value="hypB"/>
    <property type="match status" value="1"/>
</dbReference>
<dbReference type="EMBL" id="JABBNB010000017">
    <property type="protein sequence ID" value="NMO02803.1"/>
    <property type="molecule type" value="Genomic_DNA"/>
</dbReference>
<evidence type="ECO:0000256" key="7">
    <source>
        <dbReference type="ARBA" id="ARBA00023134"/>
    </source>
</evidence>
<feature type="domain" description="CobW/HypB/UreG nucleotide-binding" evidence="9">
    <location>
        <begin position="89"/>
        <end position="247"/>
    </location>
</feature>
<comment type="caution">
    <text evidence="10">The sequence shown here is derived from an EMBL/GenBank/DDBJ whole genome shotgun (WGS) entry which is preliminary data.</text>
</comment>
<dbReference type="RefSeq" id="WP_170195312.1">
    <property type="nucleotide sequence ID" value="NZ_JABBNB010000017.1"/>
</dbReference>
<dbReference type="Proteomes" id="UP000550729">
    <property type="component" value="Unassembled WGS sequence"/>
</dbReference>
<evidence type="ECO:0000256" key="2">
    <source>
        <dbReference type="ARBA" id="ARBA00022596"/>
    </source>
</evidence>
<dbReference type="PANTHER" id="PTHR30134:SF2">
    <property type="entry name" value="HYDROGENASE MATURATION FACTOR HYPB"/>
    <property type="match status" value="1"/>
</dbReference>
<evidence type="ECO:0000313" key="11">
    <source>
        <dbReference type="Proteomes" id="UP000550729"/>
    </source>
</evidence>
<dbReference type="GO" id="GO:0016151">
    <property type="term" value="F:nickel cation binding"/>
    <property type="evidence" value="ECO:0007669"/>
    <property type="project" value="InterPro"/>
</dbReference>
<dbReference type="Gene3D" id="3.40.50.300">
    <property type="entry name" value="P-loop containing nucleotide triphosphate hydrolases"/>
    <property type="match status" value="1"/>
</dbReference>
<evidence type="ECO:0000256" key="6">
    <source>
        <dbReference type="ARBA" id="ARBA00022833"/>
    </source>
</evidence>
<dbReference type="PANTHER" id="PTHR30134">
    <property type="entry name" value="HYDROGENASE PROTEIN ASSEMBLY PROTEIN, NICKEL CHAPERONE"/>
    <property type="match status" value="1"/>
</dbReference>
<keyword evidence="4" id="KW-0547">Nucleotide-binding</keyword>
<evidence type="ECO:0000313" key="10">
    <source>
        <dbReference type="EMBL" id="NMO02803.1"/>
    </source>
</evidence>
<proteinExistence type="inferred from homology"/>
<dbReference type="SUPFAM" id="SSF52540">
    <property type="entry name" value="P-loop containing nucleoside triphosphate hydrolases"/>
    <property type="match status" value="1"/>
</dbReference>
<protein>
    <submittedName>
        <fullName evidence="10">Hydrogenase nickel incorporation protein HypB</fullName>
    </submittedName>
</protein>
<feature type="compositionally biased region" description="Basic and acidic residues" evidence="8">
    <location>
        <begin position="20"/>
        <end position="54"/>
    </location>
</feature>
<dbReference type="GO" id="GO:0008270">
    <property type="term" value="F:zinc ion binding"/>
    <property type="evidence" value="ECO:0007669"/>
    <property type="project" value="TreeGrafter"/>
</dbReference>
<keyword evidence="7" id="KW-0342">GTP-binding</keyword>
<evidence type="ECO:0000256" key="1">
    <source>
        <dbReference type="ARBA" id="ARBA00006211"/>
    </source>
</evidence>
<evidence type="ECO:0000256" key="8">
    <source>
        <dbReference type="SAM" id="MobiDB-lite"/>
    </source>
</evidence>
<dbReference type="GO" id="GO:0003924">
    <property type="term" value="F:GTPase activity"/>
    <property type="evidence" value="ECO:0007669"/>
    <property type="project" value="InterPro"/>
</dbReference>
<keyword evidence="2" id="KW-0533">Nickel</keyword>
<evidence type="ECO:0000256" key="3">
    <source>
        <dbReference type="ARBA" id="ARBA00022723"/>
    </source>
</evidence>
<accession>A0A848L2H4</accession>
<keyword evidence="5" id="KW-0378">Hydrolase</keyword>
<organism evidence="10 11">
    <name type="scientific">Gordonia asplenii</name>
    <dbReference type="NCBI Taxonomy" id="2725283"/>
    <lineage>
        <taxon>Bacteria</taxon>
        <taxon>Bacillati</taxon>
        <taxon>Actinomycetota</taxon>
        <taxon>Actinomycetes</taxon>
        <taxon>Mycobacteriales</taxon>
        <taxon>Gordoniaceae</taxon>
        <taxon>Gordonia</taxon>
    </lineage>
</organism>
<dbReference type="CDD" id="cd05390">
    <property type="entry name" value="HypB"/>
    <property type="match status" value="1"/>
</dbReference>
<dbReference type="AlphaFoldDB" id="A0A848L2H4"/>
<dbReference type="InterPro" id="IPR003495">
    <property type="entry name" value="CobW/HypB/UreG_nucleotide-bd"/>
</dbReference>
<name>A0A848L2H4_9ACTN</name>
<keyword evidence="3" id="KW-0479">Metal-binding</keyword>
<keyword evidence="11" id="KW-1185">Reference proteome</keyword>
<dbReference type="InterPro" id="IPR027417">
    <property type="entry name" value="P-loop_NTPase"/>
</dbReference>
<sequence length="284" mass="31161">MCATCGCGGEDDAAVITVPHDGREPHSHPHEHEHAHAHAHDHSHSHTHDHEHVPPTETITLEQKVLAKNDQLAQRNRGWLESRNILALNLMSSPGAGKTTLLERTIRELSGDRRIAVIEGDQETLLDAARIEATGCAVVQVNTGTGCHLDAEMTHRALVTLDPPTDSLLFIENVGNLVCPALFDLGEQAKVVIISVTEGTDKPLKYPHMFAGADLAIINKIDLMPYVDFDLSACEAYARSVNPRLELLTISATTGEGLPTWYEWISQRWAQLGDLDRVVLPRAK</sequence>
<evidence type="ECO:0000256" key="5">
    <source>
        <dbReference type="ARBA" id="ARBA00022801"/>
    </source>
</evidence>
<evidence type="ECO:0000256" key="4">
    <source>
        <dbReference type="ARBA" id="ARBA00022741"/>
    </source>
</evidence>